<gene>
    <name evidence="1" type="ordered locus">Dde_0579</name>
</gene>
<dbReference type="STRING" id="207559.Dde_0579"/>
<name>Q315L6_OLEA2</name>
<keyword evidence="2" id="KW-1185">Reference proteome</keyword>
<evidence type="ECO:0000313" key="2">
    <source>
        <dbReference type="Proteomes" id="UP000002710"/>
    </source>
</evidence>
<evidence type="ECO:0000313" key="1">
    <source>
        <dbReference type="EMBL" id="ABB37380.1"/>
    </source>
</evidence>
<dbReference type="AlphaFoldDB" id="Q315L6"/>
<proteinExistence type="predicted"/>
<organism evidence="1 2">
    <name type="scientific">Oleidesulfovibrio alaskensis (strain ATCC BAA-1058 / DSM 17464 / G20)</name>
    <name type="common">Desulfovibrio alaskensis</name>
    <dbReference type="NCBI Taxonomy" id="207559"/>
    <lineage>
        <taxon>Bacteria</taxon>
        <taxon>Pseudomonadati</taxon>
        <taxon>Thermodesulfobacteriota</taxon>
        <taxon>Desulfovibrionia</taxon>
        <taxon>Desulfovibrionales</taxon>
        <taxon>Desulfovibrionaceae</taxon>
        <taxon>Oleidesulfovibrio</taxon>
    </lineage>
</organism>
<dbReference type="KEGG" id="dde:Dde_0579"/>
<accession>Q315L6</accession>
<protein>
    <submittedName>
        <fullName evidence="1">Uncharacterized protein</fullName>
    </submittedName>
</protein>
<dbReference type="EMBL" id="CP000112">
    <property type="protein sequence ID" value="ABB37380.1"/>
    <property type="molecule type" value="Genomic_DNA"/>
</dbReference>
<dbReference type="Proteomes" id="UP000002710">
    <property type="component" value="Chromosome"/>
</dbReference>
<reference evidence="1 2" key="1">
    <citation type="journal article" date="2011" name="J. Bacteriol.">
        <title>Complete genome sequence and updated annotation of Desulfovibrio alaskensis G20.</title>
        <authorList>
            <person name="Hauser L.J."/>
            <person name="Land M.L."/>
            <person name="Brown S.D."/>
            <person name="Larimer F."/>
            <person name="Keller K.L."/>
            <person name="Rapp-Giles B.J."/>
            <person name="Price M.N."/>
            <person name="Lin M."/>
            <person name="Bruce D.C."/>
            <person name="Detter J.C."/>
            <person name="Tapia R."/>
            <person name="Han C.S."/>
            <person name="Goodwin L.A."/>
            <person name="Cheng J.F."/>
            <person name="Pitluck S."/>
            <person name="Copeland A."/>
            <person name="Lucas S."/>
            <person name="Nolan M."/>
            <person name="Lapidus A.L."/>
            <person name="Palumbo A.V."/>
            <person name="Wall J.D."/>
        </authorList>
    </citation>
    <scope>NUCLEOTIDE SEQUENCE [LARGE SCALE GENOMIC DNA]</scope>
    <source>
        <strain evidence="2">ATCC BAA 1058 / DSM 17464 / G20</strain>
    </source>
</reference>
<dbReference type="HOGENOM" id="CLU_3373377_0_0_7"/>
<sequence>MGGMHNMHRVLRRLPVCEGAGYVKNLISVVISHG</sequence>